<organism evidence="1 2">
    <name type="scientific">Mycobacterium heidelbergense</name>
    <dbReference type="NCBI Taxonomy" id="53376"/>
    <lineage>
        <taxon>Bacteria</taxon>
        <taxon>Bacillati</taxon>
        <taxon>Actinomycetota</taxon>
        <taxon>Actinomycetes</taxon>
        <taxon>Mycobacteriales</taxon>
        <taxon>Mycobacteriaceae</taxon>
        <taxon>Mycobacterium</taxon>
        <taxon>Mycobacterium simiae complex</taxon>
    </lineage>
</organism>
<evidence type="ECO:0000313" key="2">
    <source>
        <dbReference type="Proteomes" id="UP000192566"/>
    </source>
</evidence>
<comment type="caution">
    <text evidence="1">The sequence shown here is derived from an EMBL/GenBank/DDBJ whole genome shotgun (WGS) entry which is preliminary data.</text>
</comment>
<accession>A0A1X0DU34</accession>
<gene>
    <name evidence="1" type="ORF">BST25_04755</name>
</gene>
<keyword evidence="2" id="KW-1185">Reference proteome</keyword>
<dbReference type="AlphaFoldDB" id="A0A1X0DU34"/>
<protein>
    <submittedName>
        <fullName evidence="1">Uncharacterized protein</fullName>
    </submittedName>
</protein>
<dbReference type="OrthoDB" id="4733283at2"/>
<sequence>MRPGGAGRTRRWQSSIAIVAALSLFVALVAGSALRPQFAAAALPEPAAWSQTPDVGGHAHLHERQTVAQLPHAAWRGSAPAHKKPFHSMWMTKDRPPTWSRLSPQSVRSPLAPSFAALGFQPCGAQPRAPAAVRADRDILTQLCVARR</sequence>
<dbReference type="Proteomes" id="UP000192566">
    <property type="component" value="Unassembled WGS sequence"/>
</dbReference>
<dbReference type="RefSeq" id="WP_083072887.1">
    <property type="nucleotide sequence ID" value="NZ_AP022615.1"/>
</dbReference>
<evidence type="ECO:0000313" key="1">
    <source>
        <dbReference type="EMBL" id="ORA75749.1"/>
    </source>
</evidence>
<name>A0A1X0DU34_MYCHE</name>
<dbReference type="EMBL" id="MVHR01000004">
    <property type="protein sequence ID" value="ORA75749.1"/>
    <property type="molecule type" value="Genomic_DNA"/>
</dbReference>
<dbReference type="STRING" id="53376.BST25_04755"/>
<proteinExistence type="predicted"/>
<reference evidence="1 2" key="1">
    <citation type="submission" date="2017-02" db="EMBL/GenBank/DDBJ databases">
        <title>The new phylogeny of genus Mycobacterium.</title>
        <authorList>
            <person name="Tortoli E."/>
            <person name="Trovato A."/>
            <person name="Cirillo D.M."/>
        </authorList>
    </citation>
    <scope>NUCLEOTIDE SEQUENCE [LARGE SCALE GENOMIC DNA]</scope>
    <source>
        <strain evidence="1 2">DSM 44471</strain>
    </source>
</reference>